<keyword evidence="3" id="KW-1185">Reference proteome</keyword>
<dbReference type="PROSITE" id="PS51257">
    <property type="entry name" value="PROKAR_LIPOPROTEIN"/>
    <property type="match status" value="1"/>
</dbReference>
<comment type="caution">
    <text evidence="2">The sequence shown here is derived from an EMBL/GenBank/DDBJ whole genome shotgun (WGS) entry which is preliminary data.</text>
</comment>
<dbReference type="EMBL" id="BOMY01000022">
    <property type="protein sequence ID" value="GIF20779.1"/>
    <property type="molecule type" value="Genomic_DNA"/>
</dbReference>
<evidence type="ECO:0000313" key="3">
    <source>
        <dbReference type="Proteomes" id="UP000623608"/>
    </source>
</evidence>
<accession>A0A919TT08</accession>
<protein>
    <submittedName>
        <fullName evidence="2">Uncharacterized protein</fullName>
    </submittedName>
</protein>
<sequence length="149" mass="14917">MPQRRLTALTIALVATAGLTAGCAIEISPEAAGVPVPFSLAPTPSASAGVPAYTCTAAYKILTDGAVQLAGVAGSSSDSAKQKMRDTFTDMAGKLDKEAALTSGPELKQALSAVSSDLTAAAQQPDPKAYVNGGFETVGQKLDDACADA</sequence>
<feature type="chain" id="PRO_5039176143" evidence="1">
    <location>
        <begin position="22"/>
        <end position="149"/>
    </location>
</feature>
<evidence type="ECO:0000256" key="1">
    <source>
        <dbReference type="SAM" id="SignalP"/>
    </source>
</evidence>
<feature type="signal peptide" evidence="1">
    <location>
        <begin position="1"/>
        <end position="21"/>
    </location>
</feature>
<dbReference type="RefSeq" id="WP_203806677.1">
    <property type="nucleotide sequence ID" value="NZ_BOMY01000022.1"/>
</dbReference>
<organism evidence="2 3">
    <name type="scientific">Paractinoplanes tereljensis</name>
    <dbReference type="NCBI Taxonomy" id="571912"/>
    <lineage>
        <taxon>Bacteria</taxon>
        <taxon>Bacillati</taxon>
        <taxon>Actinomycetota</taxon>
        <taxon>Actinomycetes</taxon>
        <taxon>Micromonosporales</taxon>
        <taxon>Micromonosporaceae</taxon>
        <taxon>Paractinoplanes</taxon>
    </lineage>
</organism>
<reference evidence="2" key="1">
    <citation type="submission" date="2021-01" db="EMBL/GenBank/DDBJ databases">
        <title>Whole genome shotgun sequence of Actinoplanes tereljensis NBRC 105297.</title>
        <authorList>
            <person name="Komaki H."/>
            <person name="Tamura T."/>
        </authorList>
    </citation>
    <scope>NUCLEOTIDE SEQUENCE</scope>
    <source>
        <strain evidence="2">NBRC 105297</strain>
    </source>
</reference>
<proteinExistence type="predicted"/>
<dbReference type="AlphaFoldDB" id="A0A919TT08"/>
<dbReference type="Proteomes" id="UP000623608">
    <property type="component" value="Unassembled WGS sequence"/>
</dbReference>
<gene>
    <name evidence="2" type="ORF">Ate02nite_35090</name>
</gene>
<evidence type="ECO:0000313" key="2">
    <source>
        <dbReference type="EMBL" id="GIF20779.1"/>
    </source>
</evidence>
<keyword evidence="1" id="KW-0732">Signal</keyword>
<name>A0A919TT08_9ACTN</name>